<dbReference type="CDD" id="cd00090">
    <property type="entry name" value="HTH_ARSR"/>
    <property type="match status" value="1"/>
</dbReference>
<dbReference type="GO" id="GO:0003700">
    <property type="term" value="F:DNA-binding transcription factor activity"/>
    <property type="evidence" value="ECO:0007669"/>
    <property type="project" value="InterPro"/>
</dbReference>
<sequence>MSLTADHTVEALRAAGEPTRLRVLSLLAGEELSVMELSRILDQSQPRVSRHLKLMTDAGLVERFPDGARVFYRLTSDAPARRLIDTVLDVLDSGAGEADDRRLEEVRQDREVAAGAYFERIAPQWDRIRSLYVCEAAVEAAILKAAGDGPFDRVVDLGTGSGRMLTLLGKKAKMSLGLDLSQNMLNIARANVSRAGLDKVELRHGDIFATRLPEQTADLVLVHQVLHYLADPTAAVAEAARLVMPGGRLLIVDFAPHTLEHLRDEYQHRRLGFSDDEMRRWLTRAGLTPSAPIALPPDTDGLTVVIWTAERAANARAQVA</sequence>
<dbReference type="InterPro" id="IPR013216">
    <property type="entry name" value="Methyltransf_11"/>
</dbReference>
<dbReference type="SUPFAM" id="SSF46785">
    <property type="entry name" value="Winged helix' DNA-binding domain"/>
    <property type="match status" value="1"/>
</dbReference>
<dbReference type="Proteomes" id="UP000566663">
    <property type="component" value="Unassembled WGS sequence"/>
</dbReference>
<protein>
    <submittedName>
        <fullName evidence="2">ArsR family transcriptional regulator</fullName>
    </submittedName>
</protein>
<dbReference type="AlphaFoldDB" id="A0A7W8HXB3"/>
<reference evidence="2 3" key="1">
    <citation type="submission" date="2020-08" db="EMBL/GenBank/DDBJ databases">
        <title>Genomic Encyclopedia of Type Strains, Phase IV (KMG-IV): sequencing the most valuable type-strain genomes for metagenomic binning, comparative biology and taxonomic classification.</title>
        <authorList>
            <person name="Goeker M."/>
        </authorList>
    </citation>
    <scope>NUCLEOTIDE SEQUENCE [LARGE SCALE GENOMIC DNA]</scope>
    <source>
        <strain evidence="2 3">DSM 25335</strain>
    </source>
</reference>
<dbReference type="CDD" id="cd02440">
    <property type="entry name" value="AdoMet_MTases"/>
    <property type="match status" value="1"/>
</dbReference>
<evidence type="ECO:0000313" key="2">
    <source>
        <dbReference type="EMBL" id="MBB5290680.1"/>
    </source>
</evidence>
<dbReference type="SUPFAM" id="SSF53335">
    <property type="entry name" value="S-adenosyl-L-methionine-dependent methyltransferases"/>
    <property type="match status" value="1"/>
</dbReference>
<dbReference type="Gene3D" id="3.40.50.150">
    <property type="entry name" value="Vaccinia Virus protein VP39"/>
    <property type="match status" value="1"/>
</dbReference>
<dbReference type="InterPro" id="IPR011991">
    <property type="entry name" value="ArsR-like_HTH"/>
</dbReference>
<dbReference type="Gene3D" id="1.10.10.10">
    <property type="entry name" value="Winged helix-like DNA-binding domain superfamily/Winged helix DNA-binding domain"/>
    <property type="match status" value="1"/>
</dbReference>
<dbReference type="Pfam" id="PF01022">
    <property type="entry name" value="HTH_5"/>
    <property type="match status" value="1"/>
</dbReference>
<dbReference type="InterPro" id="IPR001845">
    <property type="entry name" value="HTH_ArsR_DNA-bd_dom"/>
</dbReference>
<dbReference type="PROSITE" id="PS50987">
    <property type="entry name" value="HTH_ARSR_2"/>
    <property type="match status" value="1"/>
</dbReference>
<dbReference type="PRINTS" id="PR00778">
    <property type="entry name" value="HTHARSR"/>
</dbReference>
<accession>A0A7W8HXB3</accession>
<evidence type="ECO:0000313" key="3">
    <source>
        <dbReference type="Proteomes" id="UP000566663"/>
    </source>
</evidence>
<name>A0A7W8HXB3_9CAUL</name>
<dbReference type="SMART" id="SM00418">
    <property type="entry name" value="HTH_ARSR"/>
    <property type="match status" value="1"/>
</dbReference>
<gene>
    <name evidence="2" type="ORF">HNQ67_000176</name>
</gene>
<organism evidence="2 3">
    <name type="scientific">Brevundimonas basaltis</name>
    <dbReference type="NCBI Taxonomy" id="472166"/>
    <lineage>
        <taxon>Bacteria</taxon>
        <taxon>Pseudomonadati</taxon>
        <taxon>Pseudomonadota</taxon>
        <taxon>Alphaproteobacteria</taxon>
        <taxon>Caulobacterales</taxon>
        <taxon>Caulobacteraceae</taxon>
        <taxon>Brevundimonas</taxon>
    </lineage>
</organism>
<keyword evidence="3" id="KW-1185">Reference proteome</keyword>
<dbReference type="GO" id="GO:0008757">
    <property type="term" value="F:S-adenosylmethionine-dependent methyltransferase activity"/>
    <property type="evidence" value="ECO:0007669"/>
    <property type="project" value="InterPro"/>
</dbReference>
<dbReference type="EMBL" id="JACHFZ010000001">
    <property type="protein sequence ID" value="MBB5290680.1"/>
    <property type="molecule type" value="Genomic_DNA"/>
</dbReference>
<comment type="caution">
    <text evidence="2">The sequence shown here is derived from an EMBL/GenBank/DDBJ whole genome shotgun (WGS) entry which is preliminary data.</text>
</comment>
<feature type="domain" description="HTH arsR-type" evidence="1">
    <location>
        <begin position="1"/>
        <end position="95"/>
    </location>
</feature>
<dbReference type="InterPro" id="IPR036388">
    <property type="entry name" value="WH-like_DNA-bd_sf"/>
</dbReference>
<proteinExistence type="predicted"/>
<evidence type="ECO:0000259" key="1">
    <source>
        <dbReference type="PROSITE" id="PS50987"/>
    </source>
</evidence>
<dbReference type="Pfam" id="PF08241">
    <property type="entry name" value="Methyltransf_11"/>
    <property type="match status" value="1"/>
</dbReference>
<dbReference type="InterPro" id="IPR036390">
    <property type="entry name" value="WH_DNA-bd_sf"/>
</dbReference>
<dbReference type="PANTHER" id="PTHR43861">
    <property type="entry name" value="TRANS-ACONITATE 2-METHYLTRANSFERASE-RELATED"/>
    <property type="match status" value="1"/>
</dbReference>
<dbReference type="RefSeq" id="WP_183251465.1">
    <property type="nucleotide sequence ID" value="NZ_BAAAFF010000003.1"/>
</dbReference>
<dbReference type="InterPro" id="IPR029063">
    <property type="entry name" value="SAM-dependent_MTases_sf"/>
</dbReference>
<dbReference type="NCBIfam" id="NF033788">
    <property type="entry name" value="HTH_metalloreg"/>
    <property type="match status" value="1"/>
</dbReference>